<evidence type="ECO:0000313" key="4">
    <source>
        <dbReference type="EMBL" id="KLV28019.1"/>
    </source>
</evidence>
<accession>A0A0J1IPY7</accession>
<evidence type="ECO:0008006" key="6">
    <source>
        <dbReference type="Google" id="ProtNLM"/>
    </source>
</evidence>
<dbReference type="EMBL" id="LDPH01000002">
    <property type="protein sequence ID" value="KLV28019.1"/>
    <property type="molecule type" value="Genomic_DNA"/>
</dbReference>
<keyword evidence="5" id="KW-1185">Reference proteome</keyword>
<name>A0A0J1IPY7_NIACI</name>
<evidence type="ECO:0000259" key="3">
    <source>
        <dbReference type="Pfam" id="PF21537"/>
    </source>
</evidence>
<keyword evidence="1" id="KW-1133">Transmembrane helix</keyword>
<proteinExistence type="predicted"/>
<dbReference type="NCBIfam" id="TIGR03943">
    <property type="entry name" value="TIGR03943 family putative permease subunit"/>
    <property type="match status" value="1"/>
</dbReference>
<organism evidence="4 5">
    <name type="scientific">Niallia circulans</name>
    <name type="common">Bacillus circulans</name>
    <dbReference type="NCBI Taxonomy" id="1397"/>
    <lineage>
        <taxon>Bacteria</taxon>
        <taxon>Bacillati</taxon>
        <taxon>Bacillota</taxon>
        <taxon>Bacilli</taxon>
        <taxon>Bacillales</taxon>
        <taxon>Bacillaceae</taxon>
        <taxon>Niallia</taxon>
    </lineage>
</organism>
<evidence type="ECO:0000256" key="1">
    <source>
        <dbReference type="SAM" id="Phobius"/>
    </source>
</evidence>
<keyword evidence="1" id="KW-0472">Membrane</keyword>
<feature type="transmembrane region" description="Helical" evidence="1">
    <location>
        <begin position="85"/>
        <end position="105"/>
    </location>
</feature>
<feature type="transmembrane region" description="Helical" evidence="1">
    <location>
        <begin position="45"/>
        <end position="65"/>
    </location>
</feature>
<comment type="caution">
    <text evidence="4">The sequence shown here is derived from an EMBL/GenBank/DDBJ whole genome shotgun (WGS) entry which is preliminary data.</text>
</comment>
<reference evidence="4 5" key="1">
    <citation type="submission" date="2015-05" db="EMBL/GenBank/DDBJ databases">
        <title>Whole genome sequence and identification of bacterial endophytes from Costus igneus.</title>
        <authorList>
            <person name="Lee Y.P."/>
            <person name="Gan H.M."/>
            <person name="Eng W."/>
            <person name="Wheatley M.S."/>
            <person name="Caraballo A."/>
            <person name="Polter S."/>
            <person name="Savka M.A."/>
            <person name="Hudson A.O."/>
        </authorList>
    </citation>
    <scope>NUCLEOTIDE SEQUENCE [LARGE SCALE GENOMIC DNA]</scope>
    <source>
        <strain evidence="4 5">RIT379</strain>
    </source>
</reference>
<dbReference type="RefSeq" id="WP_047940571.1">
    <property type="nucleotide sequence ID" value="NZ_LDPH01000002.1"/>
</dbReference>
<evidence type="ECO:0000313" key="5">
    <source>
        <dbReference type="Proteomes" id="UP000036045"/>
    </source>
</evidence>
<protein>
    <recommendedName>
        <fullName evidence="6">TIGR03943 family protein</fullName>
    </recommendedName>
</protein>
<keyword evidence="1" id="KW-0812">Transmembrane</keyword>
<sequence length="259" mass="29340">MVKIKWSPTWQLANELQGIVLIGFSLLIFKLLVTGDVGQLVAPKMVPLLGITMILMFFLGFFRLLNSNLKGADCDCDVCDENASFLKLTFSYLLFISPLMLFFTLQDMSIDKSILPNIQFEQGQTFSASQGQLKTLGEEDMITIEDDNYLQTMDMIHTNLNDMAGKKVMITGFIHREKAFPDNQAVIARYVMTHCIADLGLFGYMMEGDVGELQSNQWYVITGTLEKKEYEGQIMPIIKLEKAEETIAPAEDYLYALDY</sequence>
<dbReference type="PANTHER" id="PTHR40047:SF1">
    <property type="entry name" value="UPF0703 PROTEIN YCGQ"/>
    <property type="match status" value="1"/>
</dbReference>
<dbReference type="Pfam" id="PF09323">
    <property type="entry name" value="DUF1980"/>
    <property type="match status" value="1"/>
</dbReference>
<feature type="transmembrane region" description="Helical" evidence="1">
    <location>
        <begin position="16"/>
        <end position="33"/>
    </location>
</feature>
<feature type="domain" description="DUF1980" evidence="3">
    <location>
        <begin position="130"/>
        <end position="255"/>
    </location>
</feature>
<dbReference type="Pfam" id="PF21537">
    <property type="entry name" value="DUF1980_C"/>
    <property type="match status" value="1"/>
</dbReference>
<dbReference type="Proteomes" id="UP000036045">
    <property type="component" value="Unassembled WGS sequence"/>
</dbReference>
<dbReference type="InterPro" id="IPR048493">
    <property type="entry name" value="DUF1980_N"/>
</dbReference>
<feature type="domain" description="DUF1980" evidence="2">
    <location>
        <begin position="16"/>
        <end position="115"/>
    </location>
</feature>
<dbReference type="AlphaFoldDB" id="A0A0J1IPY7"/>
<dbReference type="InterPro" id="IPR015402">
    <property type="entry name" value="DUF1980"/>
</dbReference>
<dbReference type="PATRIC" id="fig|1397.4.peg.2048"/>
<dbReference type="OrthoDB" id="2877477at2"/>
<dbReference type="InterPro" id="IPR048447">
    <property type="entry name" value="DUF1980_C"/>
</dbReference>
<gene>
    <name evidence="4" type="ORF">ABW02_03815</name>
</gene>
<evidence type="ECO:0000259" key="2">
    <source>
        <dbReference type="Pfam" id="PF09323"/>
    </source>
</evidence>
<dbReference type="PANTHER" id="PTHR40047">
    <property type="entry name" value="UPF0703 PROTEIN YCGQ"/>
    <property type="match status" value="1"/>
</dbReference>
<dbReference type="InterPro" id="IPR052955">
    <property type="entry name" value="UPF0703_membrane_permease"/>
</dbReference>